<dbReference type="SUPFAM" id="SSF55961">
    <property type="entry name" value="Bet v1-like"/>
    <property type="match status" value="1"/>
</dbReference>
<dbReference type="Gene3D" id="3.30.530.20">
    <property type="match status" value="1"/>
</dbReference>
<gene>
    <name evidence="1" type="ORF">AVENLUH13518_02767</name>
</gene>
<name>A0A150HR24_9GAMM</name>
<organism evidence="1 2">
    <name type="scientific">Acinetobacter venetianus</name>
    <dbReference type="NCBI Taxonomy" id="52133"/>
    <lineage>
        <taxon>Bacteria</taxon>
        <taxon>Pseudomonadati</taxon>
        <taxon>Pseudomonadota</taxon>
        <taxon>Gammaproteobacteria</taxon>
        <taxon>Moraxellales</taxon>
        <taxon>Moraxellaceae</taxon>
        <taxon>Acinetobacter</taxon>
    </lineage>
</organism>
<proteinExistence type="predicted"/>
<evidence type="ECO:0000313" key="2">
    <source>
        <dbReference type="Proteomes" id="UP000075544"/>
    </source>
</evidence>
<dbReference type="AlphaFoldDB" id="A0A150HR24"/>
<sequence>METLSFNIKIYASRQKVWDVLWTPESYQIWTKFFACNSTMQSDWKEGAITYFYSGDGDGMVSTIESLNEPQEVIFKHLGMIKDGKEDLESEEVKAWAGALEKYLLFDLDGITQLHVEVDIQPEYAEFINKGFDQGLAMVKHLAEK</sequence>
<reference evidence="1 2" key="1">
    <citation type="journal article" date="2016" name="Sci. Rep.">
        <title>Genomic and phenotypic characterization of the species Acinetobacter venetianus.</title>
        <authorList>
            <person name="Fondi M."/>
            <person name="Maida I."/>
            <person name="Perrin E."/>
            <person name="Orlandini V."/>
            <person name="La Torre L."/>
            <person name="Bosi E."/>
            <person name="Negroni A."/>
            <person name="Zanaroli G."/>
            <person name="Fava F."/>
            <person name="Decorosi F."/>
            <person name="Giovannetti L."/>
            <person name="Viti C."/>
            <person name="Vaneechoutte M."/>
            <person name="Dijkshoorn L."/>
            <person name="Fani R."/>
        </authorList>
    </citation>
    <scope>NUCLEOTIDE SEQUENCE [LARGE SCALE GENOMIC DNA]</scope>
    <source>
        <strain evidence="1 2">LUH13518</strain>
    </source>
</reference>
<dbReference type="PATRIC" id="fig|52133.19.peg.2802"/>
<dbReference type="CDD" id="cd07814">
    <property type="entry name" value="SRPBCC_CalC_Aha1-like"/>
    <property type="match status" value="1"/>
</dbReference>
<dbReference type="InterPro" id="IPR023393">
    <property type="entry name" value="START-like_dom_sf"/>
</dbReference>
<dbReference type="EMBL" id="JRHX01000082">
    <property type="protein sequence ID" value="KXZ69000.1"/>
    <property type="molecule type" value="Genomic_DNA"/>
</dbReference>
<dbReference type="Proteomes" id="UP000075544">
    <property type="component" value="Unassembled WGS sequence"/>
</dbReference>
<evidence type="ECO:0000313" key="1">
    <source>
        <dbReference type="EMBL" id="KXZ69000.1"/>
    </source>
</evidence>
<accession>A0A150HR24</accession>
<evidence type="ECO:0008006" key="3">
    <source>
        <dbReference type="Google" id="ProtNLM"/>
    </source>
</evidence>
<comment type="caution">
    <text evidence="1">The sequence shown here is derived from an EMBL/GenBank/DDBJ whole genome shotgun (WGS) entry which is preliminary data.</text>
</comment>
<dbReference type="RefSeq" id="WP_061525385.1">
    <property type="nucleotide sequence ID" value="NZ_JRHX01000082.1"/>
</dbReference>
<protein>
    <recommendedName>
        <fullName evidence="3">ATPase</fullName>
    </recommendedName>
</protein>